<dbReference type="PATRIC" id="fig|1367477.3.peg.3425"/>
<protein>
    <submittedName>
        <fullName evidence="3">Metallophosphoesterase</fullName>
    </submittedName>
</protein>
<dbReference type="InterPro" id="IPR004843">
    <property type="entry name" value="Calcineurin-like_PHP"/>
</dbReference>
<keyword evidence="1" id="KW-1133">Transmembrane helix</keyword>
<dbReference type="InterPro" id="IPR029052">
    <property type="entry name" value="Metallo-depent_PP-like"/>
</dbReference>
<dbReference type="Proteomes" id="UP000017805">
    <property type="component" value="Chromosome"/>
</dbReference>
<dbReference type="HOGENOM" id="CLU_025443_3_1_9"/>
<organism evidence="3 4">
    <name type="scientific">Bacillus infantis NRRL B-14911</name>
    <dbReference type="NCBI Taxonomy" id="1367477"/>
    <lineage>
        <taxon>Bacteria</taxon>
        <taxon>Bacillati</taxon>
        <taxon>Bacillota</taxon>
        <taxon>Bacilli</taxon>
        <taxon>Bacillales</taxon>
        <taxon>Bacillaceae</taxon>
        <taxon>Bacillus</taxon>
    </lineage>
</organism>
<dbReference type="GO" id="GO:0008758">
    <property type="term" value="F:UDP-2,3-diacylglucosamine hydrolase activity"/>
    <property type="evidence" value="ECO:0007669"/>
    <property type="project" value="TreeGrafter"/>
</dbReference>
<evidence type="ECO:0000256" key="1">
    <source>
        <dbReference type="SAM" id="Phobius"/>
    </source>
</evidence>
<evidence type="ECO:0000313" key="4">
    <source>
        <dbReference type="Proteomes" id="UP000017805"/>
    </source>
</evidence>
<dbReference type="AlphaFoldDB" id="U5LD61"/>
<dbReference type="RefSeq" id="WP_009794814.1">
    <property type="nucleotide sequence ID" value="NC_022524.1"/>
</dbReference>
<feature type="domain" description="Calcineurin-like phosphoesterase" evidence="2">
    <location>
        <begin position="50"/>
        <end position="206"/>
    </location>
</feature>
<evidence type="ECO:0000259" key="2">
    <source>
        <dbReference type="Pfam" id="PF00149"/>
    </source>
</evidence>
<dbReference type="GeneID" id="97350475"/>
<dbReference type="STRING" id="1367477.N288_17190"/>
<name>U5LD61_9BACI</name>
<keyword evidence="4" id="KW-1185">Reference proteome</keyword>
<dbReference type="PANTHER" id="PTHR31302:SF32">
    <property type="entry name" value="PHOSPHOESTERASE"/>
    <property type="match status" value="1"/>
</dbReference>
<dbReference type="KEGG" id="bif:N288_17190"/>
<keyword evidence="1" id="KW-0812">Transmembrane</keyword>
<dbReference type="EMBL" id="CP006643">
    <property type="protein sequence ID" value="AGX05323.1"/>
    <property type="molecule type" value="Genomic_DNA"/>
</dbReference>
<dbReference type="Gene3D" id="3.60.21.10">
    <property type="match status" value="1"/>
</dbReference>
<keyword evidence="1" id="KW-0472">Membrane</keyword>
<reference evidence="3 4" key="1">
    <citation type="submission" date="2013-07" db="EMBL/GenBank/DDBJ databases">
        <title>Complete genome sequence of Bacillus infantis NRRL B-14911 that has potential to induce cardiac disease by antigenic mimicry.</title>
        <authorList>
            <person name="Massilamany C."/>
            <person name="Smith T.P.L."/>
            <person name="Loy J.D."/>
            <person name="Barletta R."/>
            <person name="Reddy J."/>
        </authorList>
    </citation>
    <scope>NUCLEOTIDE SEQUENCE [LARGE SCALE GENOMIC DNA]</scope>
    <source>
        <strain evidence="3 4">NRRL B-14911</strain>
    </source>
</reference>
<evidence type="ECO:0000313" key="3">
    <source>
        <dbReference type="EMBL" id="AGX05323.1"/>
    </source>
</evidence>
<sequence>MDIYIFAIIIILVLIGTCLLGYMAKEAFQDRVIHNELEFEDFPAGFGSVTIFFISDIHRRKVSDKLLEQVKGKADLVIIGGDLAEKGVPFSLVKENIEKLKTVGPAYFVWGNNDYELDHRELDALLLESGVKILDNTAVSFEAENGDTMILMGVDDVGKGRDRLDLALQDAGPSGFRILACHNPSIIGKIEKRHEIRLVLSGHTHGGQIHILGYSPYEKGKVKTMDRATLLISNGYGTTALPLRLGARAETHLVRLGRKG</sequence>
<gene>
    <name evidence="3" type="ORF">N288_17190</name>
</gene>
<accession>U5LD61</accession>
<dbReference type="SUPFAM" id="SSF56300">
    <property type="entry name" value="Metallo-dependent phosphatases"/>
    <property type="match status" value="1"/>
</dbReference>
<proteinExistence type="predicted"/>
<feature type="transmembrane region" description="Helical" evidence="1">
    <location>
        <begin position="6"/>
        <end position="24"/>
    </location>
</feature>
<dbReference type="Pfam" id="PF00149">
    <property type="entry name" value="Metallophos"/>
    <property type="match status" value="1"/>
</dbReference>
<dbReference type="GO" id="GO:0009245">
    <property type="term" value="P:lipid A biosynthetic process"/>
    <property type="evidence" value="ECO:0007669"/>
    <property type="project" value="TreeGrafter"/>
</dbReference>
<dbReference type="InterPro" id="IPR051158">
    <property type="entry name" value="Metallophosphoesterase_sf"/>
</dbReference>
<dbReference type="PANTHER" id="PTHR31302">
    <property type="entry name" value="TRANSMEMBRANE PROTEIN WITH METALLOPHOSPHOESTERASE DOMAIN-RELATED"/>
    <property type="match status" value="1"/>
</dbReference>
<dbReference type="GO" id="GO:0016020">
    <property type="term" value="C:membrane"/>
    <property type="evidence" value="ECO:0007669"/>
    <property type="project" value="GOC"/>
</dbReference>